<evidence type="ECO:0000313" key="1">
    <source>
        <dbReference type="EMBL" id="TCJ05061.1"/>
    </source>
</evidence>
<reference evidence="1 2" key="1">
    <citation type="submission" date="2019-03" db="EMBL/GenBank/DDBJ databases">
        <authorList>
            <person name="Jensen L."/>
            <person name="Storgaard J."/>
            <person name="Sulaj E."/>
            <person name="Schramm A."/>
            <person name="Marshall I.P.G."/>
        </authorList>
    </citation>
    <scope>NUCLEOTIDE SEQUENCE [LARGE SCALE GENOMIC DNA]</scope>
    <source>
        <strain evidence="1 2">2017H2G3</strain>
    </source>
</reference>
<accession>A0A4R1B489</accession>
<gene>
    <name evidence="1" type="ORF">E0Y62_07550</name>
</gene>
<dbReference type="OrthoDB" id="2909032at2"/>
<dbReference type="RefSeq" id="WP_131236541.1">
    <property type="nucleotide sequence ID" value="NZ_SJTH01000006.1"/>
</dbReference>
<dbReference type="EMBL" id="SJTH01000006">
    <property type="protein sequence ID" value="TCJ05061.1"/>
    <property type="molecule type" value="Genomic_DNA"/>
</dbReference>
<organism evidence="1 2">
    <name type="scientific">Cytobacillus praedii</name>
    <dbReference type="NCBI Taxonomy" id="1742358"/>
    <lineage>
        <taxon>Bacteria</taxon>
        <taxon>Bacillati</taxon>
        <taxon>Bacillota</taxon>
        <taxon>Bacilli</taxon>
        <taxon>Bacillales</taxon>
        <taxon>Bacillaceae</taxon>
        <taxon>Cytobacillus</taxon>
    </lineage>
</organism>
<keyword evidence="2" id="KW-1185">Reference proteome</keyword>
<protein>
    <submittedName>
        <fullName evidence="1">Uncharacterized protein</fullName>
    </submittedName>
</protein>
<name>A0A4R1B489_9BACI</name>
<sequence>MVKMLRFKKEPNLTDLEKLNINGATFKNGEGYFTNETIVMDIPNTFRFSTKLEIFTHEDNNEIDLIMTQILTRGPEYWEMEDAFSRIGFRNPEIEEQMRLLCEELLKMDLVHWVEN</sequence>
<dbReference type="Proteomes" id="UP000293846">
    <property type="component" value="Unassembled WGS sequence"/>
</dbReference>
<evidence type="ECO:0000313" key="2">
    <source>
        <dbReference type="Proteomes" id="UP000293846"/>
    </source>
</evidence>
<dbReference type="AlphaFoldDB" id="A0A4R1B489"/>
<proteinExistence type="predicted"/>
<comment type="caution">
    <text evidence="1">The sequence shown here is derived from an EMBL/GenBank/DDBJ whole genome shotgun (WGS) entry which is preliminary data.</text>
</comment>